<dbReference type="Proteomes" id="UP000822688">
    <property type="component" value="Chromosome V"/>
</dbReference>
<dbReference type="AlphaFoldDB" id="A0A8T0HLM3"/>
<organism evidence="2 3">
    <name type="scientific">Ceratodon purpureus</name>
    <name type="common">Fire moss</name>
    <name type="synonym">Dicranum purpureum</name>
    <dbReference type="NCBI Taxonomy" id="3225"/>
    <lineage>
        <taxon>Eukaryota</taxon>
        <taxon>Viridiplantae</taxon>
        <taxon>Streptophyta</taxon>
        <taxon>Embryophyta</taxon>
        <taxon>Bryophyta</taxon>
        <taxon>Bryophytina</taxon>
        <taxon>Bryopsida</taxon>
        <taxon>Dicranidae</taxon>
        <taxon>Pseudoditrichales</taxon>
        <taxon>Ditrichaceae</taxon>
        <taxon>Ceratodon</taxon>
    </lineage>
</organism>
<reference evidence="2" key="1">
    <citation type="submission" date="2020-06" db="EMBL/GenBank/DDBJ databases">
        <title>WGS assembly of Ceratodon purpureus strain R40.</title>
        <authorList>
            <person name="Carey S.B."/>
            <person name="Jenkins J."/>
            <person name="Shu S."/>
            <person name="Lovell J.T."/>
            <person name="Sreedasyam A."/>
            <person name="Maumus F."/>
            <person name="Tiley G.P."/>
            <person name="Fernandez-Pozo N."/>
            <person name="Barry K."/>
            <person name="Chen C."/>
            <person name="Wang M."/>
            <person name="Lipzen A."/>
            <person name="Daum C."/>
            <person name="Saski C.A."/>
            <person name="Payton A.C."/>
            <person name="Mcbreen J.C."/>
            <person name="Conrad R.E."/>
            <person name="Kollar L.M."/>
            <person name="Olsson S."/>
            <person name="Huttunen S."/>
            <person name="Landis J.B."/>
            <person name="Wickett N.J."/>
            <person name="Johnson M.G."/>
            <person name="Rensing S.A."/>
            <person name="Grimwood J."/>
            <person name="Schmutz J."/>
            <person name="Mcdaniel S.F."/>
        </authorList>
    </citation>
    <scope>NUCLEOTIDE SEQUENCE</scope>
    <source>
        <strain evidence="2">R40</strain>
    </source>
</reference>
<gene>
    <name evidence="2" type="ORF">KC19_VG029200</name>
</gene>
<name>A0A8T0HLM3_CERPU</name>
<evidence type="ECO:0000313" key="2">
    <source>
        <dbReference type="EMBL" id="KAG0571633.1"/>
    </source>
</evidence>
<keyword evidence="3" id="KW-1185">Reference proteome</keyword>
<proteinExistence type="predicted"/>
<feature type="region of interest" description="Disordered" evidence="1">
    <location>
        <begin position="177"/>
        <end position="199"/>
    </location>
</feature>
<accession>A0A8T0HLM3</accession>
<evidence type="ECO:0000313" key="3">
    <source>
        <dbReference type="Proteomes" id="UP000822688"/>
    </source>
</evidence>
<dbReference type="EMBL" id="CM026426">
    <property type="protein sequence ID" value="KAG0571633.1"/>
    <property type="molecule type" value="Genomic_DNA"/>
</dbReference>
<comment type="caution">
    <text evidence="2">The sequence shown here is derived from an EMBL/GenBank/DDBJ whole genome shotgun (WGS) entry which is preliminary data.</text>
</comment>
<sequence length="384" mass="43686">MTLTLNAIRNCTHGKTAAPHAGNPRTQFFGQPSKCARVRTSNLFYLSHRSWSGSLEKINKRAVRPSAGIFKHAEHSKPYTCGLPCLSTCRHKDRNARYRSRSGVVRSEMDWKRHCPEQALRHEVLAHIAGERKCNRRDHAHSDHTPGCAGCEGCDSELREWKGMKDARHEQIGLEAESEWQGEEDPHREYTPRHGGGEDKARVLSTLSVADKGYVIKVSKELMGLFCYIEKRKRTMIKELADTLRQIAAVSLAITCVRGIFSPLVEVFRTTPPTWSKLLLMLVSFDSIAICYLAIKSAEPLEKLATITTENRRDIMESVEKEEEMILKIAVEFIRLFKRLRNIAVSITVSQTAQLIFTVLRMKDPNFVGNCLRVVQIWMQAPWT</sequence>
<protein>
    <submittedName>
        <fullName evidence="2">Uncharacterized protein</fullName>
    </submittedName>
</protein>
<evidence type="ECO:0000256" key="1">
    <source>
        <dbReference type="SAM" id="MobiDB-lite"/>
    </source>
</evidence>
<feature type="compositionally biased region" description="Basic and acidic residues" evidence="1">
    <location>
        <begin position="184"/>
        <end position="199"/>
    </location>
</feature>